<dbReference type="OrthoDB" id="75801at2759"/>
<feature type="region of interest" description="Disordered" evidence="3">
    <location>
        <begin position="1043"/>
        <end position="1084"/>
    </location>
</feature>
<keyword evidence="1 2" id="KW-0175">Coiled coil</keyword>
<dbReference type="PANTHER" id="PTHR18870">
    <property type="entry name" value="PROTEIN TAG-278-RELATED"/>
    <property type="match status" value="1"/>
</dbReference>
<proteinExistence type="predicted"/>
<name>A0A3B3QJQ1_9TELE</name>
<feature type="domain" description="Protein FAM184A/B N-terminal" evidence="4">
    <location>
        <begin position="48"/>
        <end position="257"/>
    </location>
</feature>
<dbReference type="InterPro" id="IPR039478">
    <property type="entry name" value="FAM184A/B_N"/>
</dbReference>
<dbReference type="Proteomes" id="UP000261540">
    <property type="component" value="Unplaced"/>
</dbReference>
<evidence type="ECO:0000256" key="3">
    <source>
        <dbReference type="SAM" id="MobiDB-lite"/>
    </source>
</evidence>
<feature type="coiled-coil region" evidence="2">
    <location>
        <begin position="719"/>
        <end position="845"/>
    </location>
</feature>
<organism evidence="5 6">
    <name type="scientific">Paramormyrops kingsleyae</name>
    <dbReference type="NCBI Taxonomy" id="1676925"/>
    <lineage>
        <taxon>Eukaryota</taxon>
        <taxon>Metazoa</taxon>
        <taxon>Chordata</taxon>
        <taxon>Craniata</taxon>
        <taxon>Vertebrata</taxon>
        <taxon>Euteleostomi</taxon>
        <taxon>Actinopterygii</taxon>
        <taxon>Neopterygii</taxon>
        <taxon>Teleostei</taxon>
        <taxon>Osteoglossocephala</taxon>
        <taxon>Osteoglossomorpha</taxon>
        <taxon>Osteoglossiformes</taxon>
        <taxon>Mormyridae</taxon>
        <taxon>Paramormyrops</taxon>
    </lineage>
</organism>
<feature type="region of interest" description="Disordered" evidence="3">
    <location>
        <begin position="468"/>
        <end position="504"/>
    </location>
</feature>
<dbReference type="STRING" id="1676925.ENSPKIP00000005785"/>
<feature type="region of interest" description="Disordered" evidence="3">
    <location>
        <begin position="955"/>
        <end position="984"/>
    </location>
</feature>
<dbReference type="PANTHER" id="PTHR18870:SF8">
    <property type="entry name" value="PROTEIN FAM184B"/>
    <property type="match status" value="1"/>
</dbReference>
<dbReference type="KEGG" id="pki:111837270"/>
<evidence type="ECO:0000313" key="5">
    <source>
        <dbReference type="Ensembl" id="ENSPKIP00000005785.1"/>
    </source>
</evidence>
<evidence type="ECO:0000313" key="6">
    <source>
        <dbReference type="Proteomes" id="UP000261540"/>
    </source>
</evidence>
<reference evidence="5" key="2">
    <citation type="submission" date="2025-09" db="UniProtKB">
        <authorList>
            <consortium name="Ensembl"/>
        </authorList>
    </citation>
    <scope>IDENTIFICATION</scope>
</reference>
<protein>
    <submittedName>
        <fullName evidence="5">Family with sequence similarity 184 member B</fullName>
    </submittedName>
</protein>
<feature type="region of interest" description="Disordered" evidence="3">
    <location>
        <begin position="1"/>
        <end position="20"/>
    </location>
</feature>
<reference evidence="5" key="1">
    <citation type="submission" date="2025-08" db="UniProtKB">
        <authorList>
            <consortium name="Ensembl"/>
        </authorList>
    </citation>
    <scope>IDENTIFICATION</scope>
</reference>
<dbReference type="Pfam" id="PF15665">
    <property type="entry name" value="FAM184"/>
    <property type="match status" value="1"/>
</dbReference>
<feature type="coiled-coil region" evidence="2">
    <location>
        <begin position="886"/>
        <end position="947"/>
    </location>
</feature>
<sequence>MASSSGKATQSSGACNGTAADFPNIEQELYDYQMHTKMCKKIAQLTKVIYSLNTKQEEHEAALQSIRESHQEEVRRIAEEAQGKLVPSKGRLEGEIELQRRLQVLEDSLEVESRLKEEILADFDSYRRQVEEEGMRAEAHHTECLAAASREALDVREELESRLQEVTSLKEQLEEEKEHAFSELELARQECRGLQEECQELRRSILDERGRLEEACQTSTHALREELEALREERRDLEERCRRTVNELKEAQQEEQETLRKTLQQSLAEKLSQWQQRELEQRSTLQASLQQKLKKAEEELEAKQQRLSESRRHCLKLQERAKELEGQLEEARHRVAEAEGGARKVEEELAVAKERLLLQENELQSKSEELLSQWSSQSKTSAEAEELRGQVTRLQSRVKELEVQSSGKTSDHVRQVKQHAEALVTQRQELQRAHAEELRRLRQQTEEERARLRDQLRKGLEEVMRKHAGELRTAQASAEAERKKAQKELQMQTEEFRKRHEEERRELEREKEVLCARLQESVREISRLEAMIQQAASTVPQAELAPPSEELEQAQRTAAQMKEDLESQTEKHQAEISALRMEMETLEERISEQAARNQEEKIRAACESLRKELTEQHLLTLSHLQREKEAEEQRINESWWKKVQDLQSQLEEAKNALSTEIRDEEDLHPGNDQNILKQRCQENVKLNYSLKVPGLQEKGLLAEQPDMKELEEAFRRRHEEALRAERHSHQMALRALEERAQAEAQAERLRQQTQQKLLLDRQKAELTQQHADWSKQVTQRHMQQMEDLQAELRTHTELVALQQDFKQQNQVQAFERQLDECHSEVLGLKRENGELKEQLTSLTQELCQIQGMDQHQRRSRDEEMDCLKREHRKAIQSIMADFSSAQTRLQARIVTLETELREKDEKSKGRESRTEDLHVIGKLHERLNEREQVIKRLLEERHQLQQHLHVPSDNAAKAYETRPQPGSLTPTLRKKNMEEKPPRVTSVPNLTLYEKGFLIPDSVPGAPCHQTVKSPSFEYSRNVSRTGTPTGCATLIPELRQGARYSRSPSEEPQQALESYSQPPRNPCEQRLLESGPDAQDPQRQEWFTKYFSF</sequence>
<dbReference type="CTD" id="27146"/>
<accession>A0A3B3QJQ1</accession>
<feature type="compositionally biased region" description="Polar residues" evidence="3">
    <location>
        <begin position="1047"/>
        <end position="1063"/>
    </location>
</feature>
<evidence type="ECO:0000256" key="2">
    <source>
        <dbReference type="SAM" id="Coils"/>
    </source>
</evidence>
<feature type="compositionally biased region" description="Basic and acidic residues" evidence="3">
    <location>
        <begin position="494"/>
        <end position="504"/>
    </location>
</feature>
<dbReference type="AlphaFoldDB" id="A0A3B3QJQ1"/>
<evidence type="ECO:0000259" key="4">
    <source>
        <dbReference type="Pfam" id="PF15665"/>
    </source>
</evidence>
<keyword evidence="6" id="KW-1185">Reference proteome</keyword>
<feature type="region of interest" description="Disordered" evidence="3">
    <location>
        <begin position="366"/>
        <end position="389"/>
    </location>
</feature>
<dbReference type="Ensembl" id="ENSPKIT00000029797.1">
    <property type="protein sequence ID" value="ENSPKIP00000005785.1"/>
    <property type="gene ID" value="ENSPKIG00000022319.1"/>
</dbReference>
<evidence type="ECO:0000256" key="1">
    <source>
        <dbReference type="ARBA" id="ARBA00023054"/>
    </source>
</evidence>
<dbReference type="GeneTree" id="ENSGT00530000063669"/>
<feature type="compositionally biased region" description="Polar residues" evidence="3">
    <location>
        <begin position="1"/>
        <end position="15"/>
    </location>
</feature>